<dbReference type="GO" id="GO:0046872">
    <property type="term" value="F:metal ion binding"/>
    <property type="evidence" value="ECO:0007669"/>
    <property type="project" value="UniProtKB-KW"/>
</dbReference>
<evidence type="ECO:0000259" key="19">
    <source>
        <dbReference type="PROSITE" id="PS50095"/>
    </source>
</evidence>
<keyword evidence="12" id="KW-1015">Disulfide bond</keyword>
<keyword evidence="9 15" id="KW-1133">Transmembrane helix</keyword>
<dbReference type="SMART" id="SM00034">
    <property type="entry name" value="CLECT"/>
    <property type="match status" value="3"/>
</dbReference>
<name>A0A7I8WEU8_9ANNE</name>
<dbReference type="CDD" id="cd01099">
    <property type="entry name" value="PAN_AP_HGF"/>
    <property type="match status" value="1"/>
</dbReference>
<dbReference type="Gene3D" id="3.50.4.10">
    <property type="entry name" value="Hepatocyte Growth Factor"/>
    <property type="match status" value="2"/>
</dbReference>
<dbReference type="Proteomes" id="UP000549394">
    <property type="component" value="Unassembled WGS sequence"/>
</dbReference>
<feature type="transmembrane region" description="Helical" evidence="15">
    <location>
        <begin position="4895"/>
        <end position="4915"/>
    </location>
</feature>
<dbReference type="InterPro" id="IPR036056">
    <property type="entry name" value="Fibrinogen-like_C"/>
</dbReference>
<evidence type="ECO:0000256" key="13">
    <source>
        <dbReference type="ARBA" id="ARBA00023273"/>
    </source>
</evidence>
<dbReference type="InterPro" id="IPR035986">
    <property type="entry name" value="PKD_dom_sf"/>
</dbReference>
<dbReference type="InterPro" id="IPR016187">
    <property type="entry name" value="CTDL_fold"/>
</dbReference>
<evidence type="ECO:0000259" key="18">
    <source>
        <dbReference type="PROSITE" id="PS50041"/>
    </source>
</evidence>
<evidence type="ECO:0000313" key="21">
    <source>
        <dbReference type="EMBL" id="CAD5126713.1"/>
    </source>
</evidence>
<dbReference type="InterPro" id="IPR036392">
    <property type="entry name" value="PLAT/LH2_dom_sf"/>
</dbReference>
<dbReference type="PROSITE" id="PS50022">
    <property type="entry name" value="FA58C_3"/>
    <property type="match status" value="6"/>
</dbReference>
<dbReference type="Pfam" id="PF00801">
    <property type="entry name" value="PKD"/>
    <property type="match status" value="1"/>
</dbReference>
<dbReference type="Gene3D" id="2.60.60.20">
    <property type="entry name" value="PLAT/LH2 domain"/>
    <property type="match status" value="1"/>
</dbReference>
<evidence type="ECO:0000256" key="1">
    <source>
        <dbReference type="ARBA" id="ARBA00004138"/>
    </source>
</evidence>
<reference evidence="21 22" key="1">
    <citation type="submission" date="2020-08" db="EMBL/GenBank/DDBJ databases">
        <authorList>
            <person name="Hejnol A."/>
        </authorList>
    </citation>
    <scope>NUCLEOTIDE SEQUENCE [LARGE SCALE GENOMIC DNA]</scope>
</reference>
<dbReference type="InterPro" id="IPR000601">
    <property type="entry name" value="PKD_dom"/>
</dbReference>
<feature type="transmembrane region" description="Helical" evidence="15">
    <location>
        <begin position="5210"/>
        <end position="5228"/>
    </location>
</feature>
<dbReference type="Gene3D" id="2.60.120.260">
    <property type="entry name" value="Galactose-binding domain-like"/>
    <property type="match status" value="9"/>
</dbReference>
<dbReference type="CDD" id="cd00146">
    <property type="entry name" value="PKD"/>
    <property type="match status" value="1"/>
</dbReference>
<dbReference type="InterPro" id="IPR046791">
    <property type="entry name" value="Polycystin_dom"/>
</dbReference>
<dbReference type="SUPFAM" id="SSF49723">
    <property type="entry name" value="Lipase/lipooxygenase domain (PLAT/LH2 domain)"/>
    <property type="match status" value="1"/>
</dbReference>
<dbReference type="GO" id="GO:0050982">
    <property type="term" value="P:detection of mechanical stimulus"/>
    <property type="evidence" value="ECO:0007669"/>
    <property type="project" value="TreeGrafter"/>
</dbReference>
<feature type="domain" description="Apple" evidence="20">
    <location>
        <begin position="784"/>
        <end position="879"/>
    </location>
</feature>
<comment type="caution">
    <text evidence="21">The sequence shown here is derived from an EMBL/GenBank/DDBJ whole genome shotgun (WGS) entry which is preliminary data.</text>
</comment>
<dbReference type="SMART" id="SM00607">
    <property type="entry name" value="FTP"/>
    <property type="match status" value="1"/>
</dbReference>
<keyword evidence="16" id="KW-0732">Signal</keyword>
<feature type="domain" description="F5/8 type C" evidence="17">
    <location>
        <begin position="889"/>
        <end position="1042"/>
    </location>
</feature>
<evidence type="ECO:0000256" key="8">
    <source>
        <dbReference type="ARBA" id="ARBA00022837"/>
    </source>
</evidence>
<dbReference type="GO" id="GO:0005886">
    <property type="term" value="C:plasma membrane"/>
    <property type="evidence" value="ECO:0007669"/>
    <property type="project" value="UniProtKB-SubCell"/>
</dbReference>
<evidence type="ECO:0000256" key="3">
    <source>
        <dbReference type="ARBA" id="ARBA00007200"/>
    </source>
</evidence>
<sequence>MELLFMLIFALIPMVKIAQGLIRNDTQGKFSTDFVWFDGTPLNFHNFDNGENNYMNNEPYVVMETKTGMWLDVPETYSNPGYICEISEIDKSGCRPYWHVLKKYKDPRPSVKFEGPLEICLQDCFSGKLGNCSSISWNIITKQCFIHSTKVFAEDFDKLIFDSTFNIYQWECEGNTAPFCMKESTVIDNLPESSFTASTVNVLDQSQPQQAKVESFKQDNFLGCFRPQNINLFQWLQVDLINLYNITGYHILGGERHGKHTIENHYFLHSLNCLDFSWYNRKETKEIIEMIGHKFWSLARVILFKLPIVLRCFRINPKSWHLTPDFRLSVRGCQLDENISVRDLEGVALGMESGLIDDMQISAKHITTSTTYHYAPFLARLRGRASDYPFQKQCFIPVKSDDWFDVTWSLPIQFYGLSVAPSATSAGYLKKFSLAVAYHIEDMLEKVKNSNGEVLQFSGSIEWQTLTPIQVRLDEPIRARYVRIYSDSVIGSGCALFEFYGKLDAVCPRLDLENNATTTATCPMQQKTTNIYNKTSNSTYKRVESTIVIEFHLLYHLTAVQIQFSNTPIPEWSIDWSRGNNVWRPLDKYTINRLDDDKTFNITLLNLHSATKLQLNFWSLASNFVIPCVEYFVNACEAEACPPNTIEYGESCYQYFPGSIYGSSNDDTNLIRSICRNVVWSSEAYVIEISSIEEDSLAVYLMRRLTSRIFIGLIRNDSIAQTSRMKKLNSNVNWQWTNDARHNFTNFDRDYMTGEPDIPSQYCAFSSNQGWHNVDCSVYSHYICEMKANRKIDAPIIKWFFLHNARLNSAHLAQTYETAQVEGCSYLCQHQTSFKCKGFSFKLKNTDRKCYLYNGTTTSDTNSEPIYDTSHWDTWEMYSIVEGDEKEEALINGPTGISDGNIETDVVLYPTKYGVSQLRMVDRQFYGLSNPMNGGHFRLSSVNSYIKFNFGRIVRMTRINIEGAGGRDNTWIKYFYLDVSNRTDIVNIVKTSKGERRKFFGNINHKSVVQNAFNPYLIAQYAVFYPGIYQGRLALRLEIFGFNYSSGIDVDKFTKPLGLTNLYILHSQMLSEKLFNLDYGIHEIRLGCIPVFQTFGYYISSGKWQFDLGIQHHIVKVISSGQCNGNGYLKSFGVMYTNDLVEWYDHTTNNGEIKKYTVHHSNQLFQLVFHQPIIARYIRFTYTGEYHIVSSITMELYGYPAKHPKLNTTDKFPKIIIASSYKSLATSPKMALNTKDTFWCMSDSDTGAWWFVDFGVIYYIERIFIYYKESLQWDNCNDTLIYGAQYNKTNMNRIEEEITCEYEMNRTVIFSSPALRFRFIRLNFNKRHEECMRFEFFGEKAPVCPPGSVRNLNKCYTTSDVQGTFEACRKFCQNGFSWKGEGNLVMPKTTIEIDFVKRHFVLNKKMYGIYIGAKQTTLDKFVWLDGTKVTNYLTRASNYVPVYTWPCIIARDFFDRSTCNDLAYAMCETLPNLPDDERDYTAEEKCQPIYSLKPNYNPLVSPKAYIDHTYLRTCLDYCLSQQFCFDDKSSRLMPEGNDESEQEFNVTVNIYGAYNHIHVNYLVGSSRTSNVPAVCSLALSTECYLEVNFNRLVRLTAFTTSGRYSFNQYTKTAQIFYKRSSYDQWLAIRDKDGDIINYFIQESSDYYNHIEFAPNIVCESLRFNPTSKNNYASLILQLYGRYLNEDEIPIFTPKCNHPLGIGNTNQMHASQITSPSYTKPYYIYNIKLDSVNCWITNSPPPNDYIQIDLGHVYLVTGFISQSCKNQKYYIYDFSVEYSLYRIHGWKMYEEPLNRKTLYLRSNPTLTRNMKYLLLFNNTIESRFMRFTPKQWLGKKALRLEIIGCIKQQDPVKNPSNELERILIQEDSVQGNSIYWGSLLINENANLACPKHFTQQQQPIKISLNFKTVYTVTGFSIVSNATQLMKLTIQYSINSVDWYNYTNGIDHLQSNSLHQVLLSIPIMAVHVALFIQSESFVCWKISIHCKKYSECPPGYFVFGRKCISHSFSTPATYANSIEQCKGIPWLGEGNLISPKYDEILNVFLQGFFSKNSQKTRMGLTYKTGKYTWPDGSTLPTDEIIRWHTSKGSGSCGGFDILSGFWIKLSCNLDNILISCEKEAILPVNEKIGQLWTVVDAASLNATSSKMVYKSDFNTRFDCLMACNEEIRFICISFAFDTNTKDCILYSSNTYSKNAYLKRDVDDKDKLYFETVYPGKCFQRLIEEKVLGIKWNVSSEYDSSTDKTKLPLHVRKGPEGFWRSSNEDLNPWILFYFDQSLTISSFVLQGTGKLNEPGYVKNFTIESSLNNVDWKNISWDISNNRVFQGLFNHYYARFYTFKTNLITRFLKFNLLDKNLYFAMQIELYGCVEFIADCLSLQSSSNFYVRGADKSAKLKCFGDWTILGQKLSMDGLLPKSWSDYKNGYEDDKEFWAGNQLASYLTNFREYNGRIDMWSKDGSHVHNEFQGILIESESKLYSRTISKFLSGSAQSADFLNTANFYTIDSDNELSCAQNTNSDNVALGKIAFQKTTKGDNKANLAIDGISLSDATLGYCAMGEFTTNPWWVVNLQKVFNVTGITVANRKDCCSSELSNFTIGLSETFDESHFDTSVFRLCKHYTGAIGAGVKQTIDCDDESIKGSYLGIWMVGENLRLTLCEVEINTKTKKMEKAFGENCDSDSNCFEQNTVCIPEKEPYDLDYLPYSCQCSAYTIRKDNNCYRATDILLKEVNFEGEFIREEESIVNLTALLVNNAGWPIIESTLPITNYDFTIYISDSVSSNLTAKWRKNVSLFSEHGLNKELLSRMEKNSSKRGEATISLSVFFNFPKLQCFNKTYICINVLESPYSKYLEWDKANNQICSIFSNFVNCKPDLDLSILKITLLDGQQQFYRSVIQNHTFTITLLNLPSNLHDVIELFDEYFNYDIESVSTSRIEDINSTNPNWKMVELELKQKQNGIKIGNTLNLTIQISTYFSRSQCEGDLYICFRIISSNSSSFTESNRTNDILCIDLTPYKNCTPAVDIEANLTIPRQTIVRGYIQHLQTYLKWTNIDKRFSVENVPFNRNNFNITLFFTDINLEMNDSVQYYKSIVNSSLIQTNLSINCYILMEFINTFKIPRSLCSKYKFLCFKVLPANGSSYSLLHSKNSLSCTNVESYINCLGLTIKDLNLRTVTNNLTEGTISQFSVTWSEGSDVNYIVNFTDRGDSISWNWFKADHVDSFGLIENIIQYNFTEYGIYNVSLTAWNEAGIEICWLIKLVEPILKNHVSIYTEYTPNEPPVQVFFYANYKYVINNETKSILMTCIVETGENFIISKTDILTLSKPLIIDYNYLNDEFRSKAIITCNNSISIITSTRIIKLQQNVIGLNMKFQDRYWSSFENISLELTLKNGSDVEYEISFGDGSTKILKNFLLMANLEPFYVYYSYSMIGEYKAMATARNKFFNCSSETVESVIIQHKIKKIDLIIRYEKPRKVNLTIVEMTIENGFKPTNVSCLLEMGDGNETLLRNVDLTKGTSVLYEYSRMFNKRERRHLTLVANCSNNVSNHSVQKNISLEEEITGLYFSVNNNIIKVNESLNFTLSLSTGVNILAVVDYGDGQSDSKLIDTVYKSNYWIHKYEKAGNFNASVLVRNSVNELTATALPSTIIVQVPIFDLAINGPNISCLDEQPVNFSMRINQHRQSPTNVSCIFQPTNENIIHKFRVSKQPSIIQSHKYEKSDVGKNISVKISCKNLISKFENSLNLLVFEKIKNLSVKIAKPAYEIMENVSLKITVEAGSSVIYKIHHLSSVLLENHPKIFASDQPLLVNLLFYQIGNYSIIVVGENNPSREEQTIKIVVQNRIENIGLKANNSVLWTPGIITYELYSESTQKILKDIYCIFEFSNGESTHEFISNWPPKISFVYQYYFSRNSIGNLTTNVICSNLLSVKNLQSLSEIILDAVTIEQLTANESVLLTNVTTVIAKIGRMATNSCFIFDFGDDKYSTKMAFGVNDICREYAFGESINFTEIAYDQTTIVIDYLYEEIGYYNIKVKGFNHITKDERNFTTTVADWYCYSPNASVPIGYTFQNRPFKVIKSSPVEIPVNISWDCMKTNRILYEWKIFKMDTNSLEFTSNNKTLNLRERQLSYGIYEIQYFLQMFNQPFANNTYKYYLEIIPSPLIVNIDNNNWTTAEFLTNKTFNAEFFSFDPDNDPNEKLKDTYFKWYCRKIGEKLPTNDKHIGVDFLNVPPTLNEFQENGGCFGNGPGFIENGGNGKLTLNTYYMIPNTTYIISVKILSNIEKREATYEQMFYLQPFKRPTLKMSDITTGNTSRDEIEIKGSTLLPGTLYNLIVEGRMMEINNNDYGSVNETFLMNRPPFGGNCNCQPRTGFASITNFEISCRGWQEFKKLKNSSGLKYEYRARPQGRKQSFLLYFSYNQEAVHLMLPVGNPKNGITETVISVIDSIGDQYEYIFDVHVQPPPIPENKLLDLTLDIVSNDNLKLQLNAGNINVANHIGKLNTVLNRNKLSKRIKQDISISLLETSILTTTAADSYKEDVQDKEEIISLMNVNNSSSTLFFCDIISNDDDDDSKIATNLTKTTFNNSSNDKLRNVMTNVVKIIHNVSDELLLEQRVDEQALNVKFEKMSITIEKISSMNIKYNDSDTSKFGSVKLNSFENGNHSCITRTLLISGINPYMWDKSALNVTSSIAEFQIRPCNSILKIEERRKKRSIHIPQTNYSLSLNMKNPYKGFQYVNTTNQSAIHTLNATRNALILTFNLNSDDAISVLIGYNLKPNREMNNASYILPNLNKTCSFNFDQEEDCNEYRRTIMLRPEVNQTVFAVVSCSNCSKQILNYSIQMSYPLCKLWNGNVWQESDSCKVNEETTASKTKFTSNLFGSLGAELELAPNLIDFYTIFNDFTNKLANNAAVFGTICSLFVLFIPLALLVRRLDKRDKLRWTPLPLLDNYKKDTNEYEVHVYTGNQRKGGTKSKVALTCYGSQSITGNRILISQEVVSFNAGSVRSFIMTTNSAIGSIICIKVSLEKDNNSAKEYDPWFLSRIIIIDKVANAWYNFDCDQWLSPIHADCQVERVLIARRNEEIMNVDELFKRNLRQRLTNDHLWVSVGAKRSKSQFTRFQRLTVCFVALFLSMIASCMFYKNSGEAKGHVGLSFGPVTFTVYELYVGLASSVVVFPGLVLITVLFSSKKWKKYTVPLGWIVAILTTIVAAFFTILYSIQWGQEKSLQWLISFLLSFLQSIVLVQPIKNRSIANVISKIHVVKNYEQFWNWMEKNAIPQLYPKTHYNNKNLSTYDLKYTAELNHMRFSSVRLFQKRVKKHQCETIASMKILLKSYKCFGYYSNSASSTGNFSVNWDRFNVNTTHSAFLYSVQERGYLISLGQMADKALNIIFELKNFGWLDRQTRHIQLEVTILNQETVSQAVWSFEFKPFGGIITTVRSDSLNLYRYTGAGGLVRLVFEAIVKLDPTMLAEDHKVFEYITKSICKMFSKDIGAKENLKSEHVNKFTELNNRIDRLEEFIFSSDISKDLEQLKVILVELKLQNISCLTNEMLDSKTYKK</sequence>
<keyword evidence="6" id="KW-0479">Metal-binding</keyword>
<comment type="similarity">
    <text evidence="3">Belongs to the polycystin family.</text>
</comment>
<dbReference type="Pfam" id="PF02010">
    <property type="entry name" value="REJ"/>
    <property type="match status" value="1"/>
</dbReference>
<evidence type="ECO:0000256" key="9">
    <source>
        <dbReference type="ARBA" id="ARBA00022989"/>
    </source>
</evidence>
<dbReference type="SMART" id="SM00089">
    <property type="entry name" value="PKD"/>
    <property type="match status" value="2"/>
</dbReference>
<comment type="caution">
    <text evidence="14">Lacks conserved residue(s) required for the propagation of feature annotation.</text>
</comment>
<dbReference type="Pfam" id="PF00024">
    <property type="entry name" value="PAN_1"/>
    <property type="match status" value="1"/>
</dbReference>
<evidence type="ECO:0000256" key="15">
    <source>
        <dbReference type="SAM" id="Phobius"/>
    </source>
</evidence>
<dbReference type="Pfam" id="PF00147">
    <property type="entry name" value="Fibrinogen_C"/>
    <property type="match status" value="1"/>
</dbReference>
<dbReference type="SUPFAM" id="SSF56436">
    <property type="entry name" value="C-type lectin-like"/>
    <property type="match status" value="4"/>
</dbReference>
<evidence type="ECO:0000313" key="22">
    <source>
        <dbReference type="Proteomes" id="UP000549394"/>
    </source>
</evidence>
<feature type="domain" description="C-type lectin" evidence="18">
    <location>
        <begin position="648"/>
        <end position="785"/>
    </location>
</feature>
<evidence type="ECO:0000256" key="12">
    <source>
        <dbReference type="ARBA" id="ARBA00023157"/>
    </source>
</evidence>
<feature type="chain" id="PRO_5029625665" evidence="16">
    <location>
        <begin position="19"/>
        <end position="5543"/>
    </location>
</feature>
<dbReference type="InterPro" id="IPR002181">
    <property type="entry name" value="Fibrinogen_a/b/g_C_dom"/>
</dbReference>
<feature type="transmembrane region" description="Helical" evidence="15">
    <location>
        <begin position="5182"/>
        <end position="5204"/>
    </location>
</feature>
<dbReference type="InterPro" id="IPR000421">
    <property type="entry name" value="FA58C"/>
</dbReference>
<proteinExistence type="inferred from homology"/>
<keyword evidence="11 15" id="KW-0472">Membrane</keyword>
<dbReference type="GO" id="GO:0005929">
    <property type="term" value="C:cilium"/>
    <property type="evidence" value="ECO:0007669"/>
    <property type="project" value="UniProtKB-SubCell"/>
</dbReference>
<dbReference type="InterPro" id="IPR051223">
    <property type="entry name" value="Polycystin"/>
</dbReference>
<dbReference type="InterPro" id="IPR022409">
    <property type="entry name" value="PKD/Chitinase_dom"/>
</dbReference>
<keyword evidence="7" id="KW-0677">Repeat</keyword>
<dbReference type="Gene3D" id="3.90.215.10">
    <property type="entry name" value="Gamma Fibrinogen, chain A, domain 1"/>
    <property type="match status" value="1"/>
</dbReference>
<feature type="domain" description="PLAT" evidence="19">
    <location>
        <begin position="4940"/>
        <end position="5061"/>
    </location>
</feature>
<dbReference type="Gene3D" id="3.10.100.10">
    <property type="entry name" value="Mannose-Binding Protein A, subunit A"/>
    <property type="match status" value="4"/>
</dbReference>
<evidence type="ECO:0000256" key="6">
    <source>
        <dbReference type="ARBA" id="ARBA00022723"/>
    </source>
</evidence>
<gene>
    <name evidence="21" type="ORF">DGYR_LOCUS13946</name>
</gene>
<feature type="domain" description="C-type lectin" evidence="18">
    <location>
        <begin position="1997"/>
        <end position="2106"/>
    </location>
</feature>
<keyword evidence="22" id="KW-1185">Reference proteome</keyword>
<dbReference type="InterPro" id="IPR016186">
    <property type="entry name" value="C-type_lectin-like/link_sf"/>
</dbReference>
<dbReference type="SMART" id="SM00231">
    <property type="entry name" value="FA58C"/>
    <property type="match status" value="3"/>
</dbReference>
<feature type="transmembrane region" description="Helical" evidence="15">
    <location>
        <begin position="5104"/>
        <end position="5126"/>
    </location>
</feature>
<dbReference type="InterPro" id="IPR014716">
    <property type="entry name" value="Fibrinogen_a/b/g_C_1"/>
</dbReference>
<dbReference type="CDD" id="cd00037">
    <property type="entry name" value="CLECT"/>
    <property type="match status" value="1"/>
</dbReference>
<evidence type="ECO:0000259" key="17">
    <source>
        <dbReference type="PROSITE" id="PS50022"/>
    </source>
</evidence>
<dbReference type="SMART" id="SM00186">
    <property type="entry name" value="FBG"/>
    <property type="match status" value="1"/>
</dbReference>
<evidence type="ECO:0000256" key="11">
    <source>
        <dbReference type="ARBA" id="ARBA00023136"/>
    </source>
</evidence>
<feature type="domain" description="F5/8 type C" evidence="17">
    <location>
        <begin position="2215"/>
        <end position="2364"/>
    </location>
</feature>
<dbReference type="SUPFAM" id="SSF57414">
    <property type="entry name" value="Hairpin loop containing domain-like"/>
    <property type="match status" value="1"/>
</dbReference>
<evidence type="ECO:0000256" key="10">
    <source>
        <dbReference type="ARBA" id="ARBA00023069"/>
    </source>
</evidence>
<organism evidence="21 22">
    <name type="scientific">Dimorphilus gyrociliatus</name>
    <dbReference type="NCBI Taxonomy" id="2664684"/>
    <lineage>
        <taxon>Eukaryota</taxon>
        <taxon>Metazoa</taxon>
        <taxon>Spiralia</taxon>
        <taxon>Lophotrochozoa</taxon>
        <taxon>Annelida</taxon>
        <taxon>Polychaeta</taxon>
        <taxon>Polychaeta incertae sedis</taxon>
        <taxon>Dinophilidae</taxon>
        <taxon>Dimorphilus</taxon>
    </lineage>
</organism>
<dbReference type="PROSITE" id="PS50948">
    <property type="entry name" value="PAN"/>
    <property type="match status" value="2"/>
</dbReference>
<protein>
    <submittedName>
        <fullName evidence="21">DgyrCDS14777</fullName>
    </submittedName>
</protein>
<keyword evidence="4" id="KW-1003">Cell membrane</keyword>
<dbReference type="EMBL" id="CAJFCJ010000075">
    <property type="protein sequence ID" value="CAD5126713.1"/>
    <property type="molecule type" value="Genomic_DNA"/>
</dbReference>
<feature type="domain" description="F5/8 type C" evidence="17">
    <location>
        <begin position="1105"/>
        <end position="1199"/>
    </location>
</feature>
<dbReference type="PANTHER" id="PTHR10877">
    <property type="entry name" value="POLYCYSTIN FAMILY MEMBER"/>
    <property type="match status" value="1"/>
</dbReference>
<feature type="domain" description="F5/8 type C" evidence="17">
    <location>
        <begin position="1695"/>
        <end position="1844"/>
    </location>
</feature>
<dbReference type="InterPro" id="IPR001304">
    <property type="entry name" value="C-type_lectin-like"/>
</dbReference>
<dbReference type="Pfam" id="PF22633">
    <property type="entry name" value="F5_F8_type_C_2"/>
    <property type="match status" value="1"/>
</dbReference>
<feature type="signal peptide" evidence="16">
    <location>
        <begin position="1"/>
        <end position="18"/>
    </location>
</feature>
<dbReference type="PANTHER" id="PTHR10877:SF194">
    <property type="entry name" value="LOCATION OF VULVA DEFECTIVE 1"/>
    <property type="match status" value="1"/>
</dbReference>
<dbReference type="InterPro" id="IPR001024">
    <property type="entry name" value="PLAT/LH2_dom"/>
</dbReference>
<dbReference type="SMART" id="SM00308">
    <property type="entry name" value="LH2"/>
    <property type="match status" value="1"/>
</dbReference>
<feature type="domain" description="Apple" evidence="20">
    <location>
        <begin position="2114"/>
        <end position="2210"/>
    </location>
</feature>
<keyword evidence="13" id="KW-0966">Cell projection</keyword>
<evidence type="ECO:0000256" key="4">
    <source>
        <dbReference type="ARBA" id="ARBA00022475"/>
    </source>
</evidence>
<comment type="subcellular location">
    <subcellularLocation>
        <location evidence="2">Cell membrane</location>
        <topology evidence="2">Multi-pass membrane protein</topology>
    </subcellularLocation>
    <subcellularLocation>
        <location evidence="1">Cell projection</location>
        <location evidence="1">Cilium</location>
    </subcellularLocation>
</comment>
<evidence type="ECO:0000259" key="20">
    <source>
        <dbReference type="PROSITE" id="PS50948"/>
    </source>
</evidence>
<feature type="transmembrane region" description="Helical" evidence="15">
    <location>
        <begin position="5146"/>
        <end position="5170"/>
    </location>
</feature>
<evidence type="ECO:0000256" key="2">
    <source>
        <dbReference type="ARBA" id="ARBA00004651"/>
    </source>
</evidence>
<dbReference type="InterPro" id="IPR008979">
    <property type="entry name" value="Galactose-bd-like_sf"/>
</dbReference>
<evidence type="ECO:0000256" key="16">
    <source>
        <dbReference type="SAM" id="SignalP"/>
    </source>
</evidence>
<dbReference type="Pfam" id="PF00754">
    <property type="entry name" value="F5_F8_type_C"/>
    <property type="match status" value="3"/>
</dbReference>
<evidence type="ECO:0000256" key="14">
    <source>
        <dbReference type="PROSITE-ProRule" id="PRU00152"/>
    </source>
</evidence>
<feature type="domain" description="C-type lectin" evidence="18">
    <location>
        <begin position="1351"/>
        <end position="1468"/>
    </location>
</feature>
<keyword evidence="8" id="KW-0106">Calcium</keyword>
<dbReference type="InterPro" id="IPR003609">
    <property type="entry name" value="Pan_app"/>
</dbReference>
<dbReference type="Pfam" id="PF00059">
    <property type="entry name" value="Lectin_C"/>
    <property type="match status" value="1"/>
</dbReference>
<dbReference type="InterPro" id="IPR002859">
    <property type="entry name" value="PKD/REJ-like"/>
</dbReference>
<dbReference type="PROSITE" id="PS01286">
    <property type="entry name" value="FA58C_2"/>
    <property type="match status" value="1"/>
</dbReference>
<dbReference type="Pfam" id="PF01477">
    <property type="entry name" value="PLAT"/>
    <property type="match status" value="1"/>
</dbReference>
<dbReference type="PROSITE" id="PS50095">
    <property type="entry name" value="PLAT"/>
    <property type="match status" value="1"/>
</dbReference>
<feature type="domain" description="F5/8 type C" evidence="17">
    <location>
        <begin position="344"/>
        <end position="502"/>
    </location>
</feature>
<dbReference type="Gene3D" id="4.10.530.10">
    <property type="entry name" value="Gamma-fibrinogen Carboxyl Terminal Fragment, domain 2"/>
    <property type="match status" value="1"/>
</dbReference>
<evidence type="ECO:0000256" key="7">
    <source>
        <dbReference type="ARBA" id="ARBA00022737"/>
    </source>
</evidence>
<dbReference type="SUPFAM" id="SSF49299">
    <property type="entry name" value="PKD domain"/>
    <property type="match status" value="2"/>
</dbReference>
<accession>A0A7I8WEU8</accession>
<evidence type="ECO:0000256" key="5">
    <source>
        <dbReference type="ARBA" id="ARBA00022692"/>
    </source>
</evidence>
<dbReference type="SUPFAM" id="SSF49785">
    <property type="entry name" value="Galactose-binding domain-like"/>
    <property type="match status" value="9"/>
</dbReference>
<dbReference type="GO" id="GO:0005262">
    <property type="term" value="F:calcium channel activity"/>
    <property type="evidence" value="ECO:0007669"/>
    <property type="project" value="TreeGrafter"/>
</dbReference>
<feature type="domain" description="F5/8 type C" evidence="17">
    <location>
        <begin position="172"/>
        <end position="333"/>
    </location>
</feature>
<dbReference type="OrthoDB" id="6119411at2759"/>
<dbReference type="Pfam" id="PF20519">
    <property type="entry name" value="Polycystin_dom"/>
    <property type="match status" value="1"/>
</dbReference>
<dbReference type="PROSITE" id="PS50041">
    <property type="entry name" value="C_TYPE_LECTIN_2"/>
    <property type="match status" value="3"/>
</dbReference>
<dbReference type="InterPro" id="IPR006585">
    <property type="entry name" value="FTP1"/>
</dbReference>
<dbReference type="SUPFAM" id="SSF56496">
    <property type="entry name" value="Fibrinogen C-terminal domain-like"/>
    <property type="match status" value="1"/>
</dbReference>
<keyword evidence="10" id="KW-0969">Cilium</keyword>
<keyword evidence="5 15" id="KW-0812">Transmembrane</keyword>